<comment type="caution">
    <text evidence="1">The sequence shown here is derived from an EMBL/GenBank/DDBJ whole genome shotgun (WGS) entry which is preliminary data.</text>
</comment>
<proteinExistence type="predicted"/>
<sequence length="148" mass="16812">KWKKISTGQVCFGARDNSYGAFNIKENGVIYTFKLVHLSGSVRCNPSIQPSNWGCDNPWYKDKRLLTVITFKNRSALLLADYTKRCGYPYKIEGVGVNDKELRFNNLPTLISVSVGDEFQIWYGQDLNNCSEENNSGQTCADVYAWYA</sequence>
<feature type="non-terminal residue" evidence="1">
    <location>
        <position position="1"/>
    </location>
</feature>
<gene>
    <name evidence="1" type="ORF">PEVE_00024816</name>
</gene>
<organism evidence="1 2">
    <name type="scientific">Porites evermanni</name>
    <dbReference type="NCBI Taxonomy" id="104178"/>
    <lineage>
        <taxon>Eukaryota</taxon>
        <taxon>Metazoa</taxon>
        <taxon>Cnidaria</taxon>
        <taxon>Anthozoa</taxon>
        <taxon>Hexacorallia</taxon>
        <taxon>Scleractinia</taxon>
        <taxon>Fungiina</taxon>
        <taxon>Poritidae</taxon>
        <taxon>Porites</taxon>
    </lineage>
</organism>
<dbReference type="EMBL" id="CALNXI010003327">
    <property type="protein sequence ID" value="CAH3192906.1"/>
    <property type="molecule type" value="Genomic_DNA"/>
</dbReference>
<evidence type="ECO:0000313" key="2">
    <source>
        <dbReference type="Proteomes" id="UP001159427"/>
    </source>
</evidence>
<name>A0ABN8SQJ3_9CNID</name>
<dbReference type="Proteomes" id="UP001159427">
    <property type="component" value="Unassembled WGS sequence"/>
</dbReference>
<accession>A0ABN8SQJ3</accession>
<reference evidence="1 2" key="1">
    <citation type="submission" date="2022-05" db="EMBL/GenBank/DDBJ databases">
        <authorList>
            <consortium name="Genoscope - CEA"/>
            <person name="William W."/>
        </authorList>
    </citation>
    <scope>NUCLEOTIDE SEQUENCE [LARGE SCALE GENOMIC DNA]</scope>
</reference>
<protein>
    <submittedName>
        <fullName evidence="1">Uncharacterized protein</fullName>
    </submittedName>
</protein>
<evidence type="ECO:0000313" key="1">
    <source>
        <dbReference type="EMBL" id="CAH3192906.1"/>
    </source>
</evidence>
<keyword evidence="2" id="KW-1185">Reference proteome</keyword>